<evidence type="ECO:0000313" key="3">
    <source>
        <dbReference type="Proteomes" id="UP000199031"/>
    </source>
</evidence>
<dbReference type="InterPro" id="IPR019845">
    <property type="entry name" value="Squalene/phytoene_synthase_CS"/>
</dbReference>
<dbReference type="InterPro" id="IPR044843">
    <property type="entry name" value="Trans_IPPS_bact-type"/>
</dbReference>
<dbReference type="STRING" id="1465490.SAMN05444277_10926"/>
<dbReference type="RefSeq" id="WP_090659859.1">
    <property type="nucleotide sequence ID" value="NZ_FOXQ01000009.1"/>
</dbReference>
<keyword evidence="3" id="KW-1185">Reference proteome</keyword>
<dbReference type="InterPro" id="IPR002060">
    <property type="entry name" value="Squ/phyt_synthse"/>
</dbReference>
<evidence type="ECO:0000313" key="2">
    <source>
        <dbReference type="EMBL" id="SFQ32743.1"/>
    </source>
</evidence>
<dbReference type="SUPFAM" id="SSF48576">
    <property type="entry name" value="Terpenoid synthases"/>
    <property type="match status" value="1"/>
</dbReference>
<dbReference type="OrthoDB" id="9787280at2"/>
<dbReference type="Gene3D" id="1.10.600.10">
    <property type="entry name" value="Farnesyl Diphosphate Synthase"/>
    <property type="match status" value="1"/>
</dbReference>
<name>A0A1I5XL71_9BACT</name>
<dbReference type="GO" id="GO:0004311">
    <property type="term" value="F:geranylgeranyl diphosphate synthase activity"/>
    <property type="evidence" value="ECO:0007669"/>
    <property type="project" value="InterPro"/>
</dbReference>
<evidence type="ECO:0000256" key="1">
    <source>
        <dbReference type="ARBA" id="ARBA00022679"/>
    </source>
</evidence>
<dbReference type="Proteomes" id="UP000199031">
    <property type="component" value="Unassembled WGS sequence"/>
</dbReference>
<dbReference type="SFLD" id="SFLDG01212">
    <property type="entry name" value="Phytoene_synthase_like"/>
    <property type="match status" value="1"/>
</dbReference>
<reference evidence="2 3" key="1">
    <citation type="submission" date="2016-10" db="EMBL/GenBank/DDBJ databases">
        <authorList>
            <person name="de Groot N.N."/>
        </authorList>
    </citation>
    <scope>NUCLEOTIDE SEQUENCE [LARGE SCALE GENOMIC DNA]</scope>
    <source>
        <strain evidence="2 3">DSM 28286</strain>
    </source>
</reference>
<keyword evidence="1" id="KW-0808">Transferase</keyword>
<gene>
    <name evidence="2" type="ORF">SAMN05444277_10926</name>
</gene>
<dbReference type="EMBL" id="FOXQ01000009">
    <property type="protein sequence ID" value="SFQ32743.1"/>
    <property type="molecule type" value="Genomic_DNA"/>
</dbReference>
<dbReference type="PANTHER" id="PTHR31480">
    <property type="entry name" value="BIFUNCTIONAL LYCOPENE CYCLASE/PHYTOENE SYNTHASE"/>
    <property type="match status" value="1"/>
</dbReference>
<dbReference type="SFLD" id="SFLDG01018">
    <property type="entry name" value="Squalene/Phytoene_Synthase_Lik"/>
    <property type="match status" value="1"/>
</dbReference>
<dbReference type="InterPro" id="IPR008949">
    <property type="entry name" value="Isoprenoid_synthase_dom_sf"/>
</dbReference>
<organism evidence="2 3">
    <name type="scientific">Parafilimonas terrae</name>
    <dbReference type="NCBI Taxonomy" id="1465490"/>
    <lineage>
        <taxon>Bacteria</taxon>
        <taxon>Pseudomonadati</taxon>
        <taxon>Bacteroidota</taxon>
        <taxon>Chitinophagia</taxon>
        <taxon>Chitinophagales</taxon>
        <taxon>Chitinophagaceae</taxon>
        <taxon>Parafilimonas</taxon>
    </lineage>
</organism>
<accession>A0A1I5XL71</accession>
<dbReference type="Pfam" id="PF00494">
    <property type="entry name" value="SQS_PSY"/>
    <property type="match status" value="1"/>
</dbReference>
<protein>
    <submittedName>
        <fullName evidence="2">Phytoene/squalene synthetase</fullName>
    </submittedName>
</protein>
<dbReference type="SFLD" id="SFLDS00005">
    <property type="entry name" value="Isoprenoid_Synthase_Type_I"/>
    <property type="match status" value="1"/>
</dbReference>
<sequence length="278" mass="32533">MIDLFHKTSRQCSKITAENYSTSFAAAIRLLHKNIRPDIYSIYGFVRFADEIVDTFHSYDKEALFHTFKADTYKAIEEKISLNPILNSFQLTINKHNIDVSLIDAFFNSMQCDLDKTSHTEISYREYIYGSAESVGLMCLHIFCGNDKMLYDQLKEYAKRLGAAFQKINFLRDIKADNEQLNRMYFPNCCFKNFTSQNKQEIEEDIQQDFDYAYKGILLLPAEAKLGVYIAYKYYLCLFKKIKRLPPKAICRKRIRLADHIKIFILAKAGLQHRLNIL</sequence>
<proteinExistence type="predicted"/>
<dbReference type="PROSITE" id="PS01045">
    <property type="entry name" value="SQUALEN_PHYTOEN_SYN_2"/>
    <property type="match status" value="1"/>
</dbReference>
<dbReference type="GO" id="GO:0008299">
    <property type="term" value="P:isoprenoid biosynthetic process"/>
    <property type="evidence" value="ECO:0007669"/>
    <property type="project" value="UniProtKB-ARBA"/>
</dbReference>
<dbReference type="AlphaFoldDB" id="A0A1I5XL71"/>